<evidence type="ECO:0000313" key="2">
    <source>
        <dbReference type="EMBL" id="OGD83273.1"/>
    </source>
</evidence>
<proteinExistence type="predicted"/>
<dbReference type="Gene3D" id="3.30.420.40">
    <property type="match status" value="1"/>
</dbReference>
<dbReference type="EMBL" id="MFAQ01000022">
    <property type="protein sequence ID" value="OGD83273.1"/>
    <property type="molecule type" value="Genomic_DNA"/>
</dbReference>
<dbReference type="SUPFAM" id="SSF53067">
    <property type="entry name" value="Actin-like ATPase domain"/>
    <property type="match status" value="1"/>
</dbReference>
<dbReference type="Pfam" id="PF00814">
    <property type="entry name" value="TsaD"/>
    <property type="match status" value="1"/>
</dbReference>
<feature type="domain" description="Gcp-like" evidence="1">
    <location>
        <begin position="31"/>
        <end position="84"/>
    </location>
</feature>
<protein>
    <recommendedName>
        <fullName evidence="1">Gcp-like domain-containing protein</fullName>
    </recommendedName>
</protein>
<accession>A0A1F5FUI4</accession>
<gene>
    <name evidence="2" type="ORF">A2572_00335</name>
</gene>
<dbReference type="Proteomes" id="UP000179237">
    <property type="component" value="Unassembled WGS sequence"/>
</dbReference>
<dbReference type="AlphaFoldDB" id="A0A1F5FUI4"/>
<organism evidence="2 3">
    <name type="scientific">Candidatus Collierbacteria bacterium RIFOXYD1_FULL_40_9</name>
    <dbReference type="NCBI Taxonomy" id="1817731"/>
    <lineage>
        <taxon>Bacteria</taxon>
        <taxon>Candidatus Collieribacteriota</taxon>
    </lineage>
</organism>
<dbReference type="InterPro" id="IPR043129">
    <property type="entry name" value="ATPase_NBD"/>
</dbReference>
<name>A0A1F5FUI4_9BACT</name>
<evidence type="ECO:0000313" key="3">
    <source>
        <dbReference type="Proteomes" id="UP000179237"/>
    </source>
</evidence>
<comment type="caution">
    <text evidence="2">The sequence shown here is derived from an EMBL/GenBank/DDBJ whole genome shotgun (WGS) entry which is preliminary data.</text>
</comment>
<evidence type="ECO:0000259" key="1">
    <source>
        <dbReference type="Pfam" id="PF00814"/>
    </source>
</evidence>
<sequence>MNLYLDSTNNQKTILRLDDKEFTQEVSSPREQNILGFIQKTLSDIGKTPKDITSIEVNPGPGSFTGTRVGVAIANALGFSLGLSVNRQKEPVEVVYSIPPNITIPK</sequence>
<reference evidence="2 3" key="1">
    <citation type="journal article" date="2016" name="Nat. Commun.">
        <title>Thousands of microbial genomes shed light on interconnected biogeochemical processes in an aquifer system.</title>
        <authorList>
            <person name="Anantharaman K."/>
            <person name="Brown C.T."/>
            <person name="Hug L.A."/>
            <person name="Sharon I."/>
            <person name="Castelle C.J."/>
            <person name="Probst A.J."/>
            <person name="Thomas B.C."/>
            <person name="Singh A."/>
            <person name="Wilkins M.J."/>
            <person name="Karaoz U."/>
            <person name="Brodie E.L."/>
            <person name="Williams K.H."/>
            <person name="Hubbard S.S."/>
            <person name="Banfield J.F."/>
        </authorList>
    </citation>
    <scope>NUCLEOTIDE SEQUENCE [LARGE SCALE GENOMIC DNA]</scope>
</reference>
<dbReference type="InterPro" id="IPR000905">
    <property type="entry name" value="Gcp-like_dom"/>
</dbReference>